<dbReference type="AlphaFoldDB" id="A0A0V1DKG6"/>
<evidence type="ECO:0000313" key="2">
    <source>
        <dbReference type="Proteomes" id="UP000054632"/>
    </source>
</evidence>
<dbReference type="EMBL" id="JYDR01002646">
    <property type="protein sequence ID" value="KRY62128.1"/>
    <property type="molecule type" value="Genomic_DNA"/>
</dbReference>
<name>A0A0V1DKG6_TRIPS</name>
<dbReference type="Proteomes" id="UP000054632">
    <property type="component" value="Unassembled WGS sequence"/>
</dbReference>
<protein>
    <submittedName>
        <fullName evidence="1">Uncharacterized protein</fullName>
    </submittedName>
</protein>
<gene>
    <name evidence="1" type="ORF">T4A_7910</name>
</gene>
<sequence>MCWLSQILNAVTKCVFRDNGLYQHHRQFTKLLVMLLTCWFTLVSTQS</sequence>
<evidence type="ECO:0000313" key="1">
    <source>
        <dbReference type="EMBL" id="KRY62128.1"/>
    </source>
</evidence>
<organism evidence="1 2">
    <name type="scientific">Trichinella pseudospiralis</name>
    <name type="common">Parasitic roundworm</name>
    <dbReference type="NCBI Taxonomy" id="6337"/>
    <lineage>
        <taxon>Eukaryota</taxon>
        <taxon>Metazoa</taxon>
        <taxon>Ecdysozoa</taxon>
        <taxon>Nematoda</taxon>
        <taxon>Enoplea</taxon>
        <taxon>Dorylaimia</taxon>
        <taxon>Trichinellida</taxon>
        <taxon>Trichinellidae</taxon>
        <taxon>Trichinella</taxon>
    </lineage>
</organism>
<proteinExistence type="predicted"/>
<reference evidence="1 2" key="1">
    <citation type="submission" date="2015-01" db="EMBL/GenBank/DDBJ databases">
        <title>Evolution of Trichinella species and genotypes.</title>
        <authorList>
            <person name="Korhonen P.K."/>
            <person name="Edoardo P."/>
            <person name="Giuseppe L.R."/>
            <person name="Gasser R.B."/>
        </authorList>
    </citation>
    <scope>NUCLEOTIDE SEQUENCE [LARGE SCALE GENOMIC DNA]</scope>
    <source>
        <strain evidence="1">ISS13</strain>
    </source>
</reference>
<comment type="caution">
    <text evidence="1">The sequence shown here is derived from an EMBL/GenBank/DDBJ whole genome shotgun (WGS) entry which is preliminary data.</text>
</comment>
<accession>A0A0V1DKG6</accession>